<dbReference type="Gene3D" id="2.60.40.10">
    <property type="entry name" value="Immunoglobulins"/>
    <property type="match status" value="1"/>
</dbReference>
<dbReference type="GO" id="GO:0005576">
    <property type="term" value="C:extracellular region"/>
    <property type="evidence" value="ECO:0007669"/>
    <property type="project" value="UniProtKB-ARBA"/>
</dbReference>
<dbReference type="PANTHER" id="PTHR23266">
    <property type="entry name" value="IMMUNOGLOBULIN HEAVY CHAIN"/>
    <property type="match status" value="1"/>
</dbReference>
<dbReference type="InterPro" id="IPR036179">
    <property type="entry name" value="Ig-like_dom_sf"/>
</dbReference>
<dbReference type="PROSITE" id="PS50835">
    <property type="entry name" value="IG_LIKE"/>
    <property type="match status" value="1"/>
</dbReference>
<evidence type="ECO:0000259" key="5">
    <source>
        <dbReference type="PROSITE" id="PS50835"/>
    </source>
</evidence>
<dbReference type="OMA" id="MEWIGIM"/>
<sequence>MAVLVLLLCLVTFPSCVLSQLQLKEKGPSLVKPSETLSLTCTVSGFSLTSYHVIWVHQPPGKGPEWMGVMWNSGGTDYNSALKSPVTITRDISKSHVFLKLNNLQTEDTATYYCARNTQ</sequence>
<evidence type="ECO:0000256" key="2">
    <source>
        <dbReference type="ARBA" id="ARBA00023130"/>
    </source>
</evidence>
<dbReference type="SUPFAM" id="SSF48726">
    <property type="entry name" value="Immunoglobulin"/>
    <property type="match status" value="1"/>
</dbReference>
<feature type="domain" description="Ig-like" evidence="5">
    <location>
        <begin position="14"/>
        <end position="119"/>
    </location>
</feature>
<dbReference type="InterPro" id="IPR013783">
    <property type="entry name" value="Ig-like_fold"/>
</dbReference>
<evidence type="ECO:0000256" key="3">
    <source>
        <dbReference type="ARBA" id="ARBA00043265"/>
    </source>
</evidence>
<evidence type="ECO:0000256" key="4">
    <source>
        <dbReference type="SAM" id="SignalP"/>
    </source>
</evidence>
<dbReference type="InterPro" id="IPR007110">
    <property type="entry name" value="Ig-like_dom"/>
</dbReference>
<dbReference type="Proteomes" id="UP000694386">
    <property type="component" value="Unplaced"/>
</dbReference>
<keyword evidence="3" id="KW-1280">Immunoglobulin</keyword>
<organism evidence="6 7">
    <name type="scientific">Cricetulus griseus</name>
    <name type="common">Chinese hamster</name>
    <name type="synonym">Cricetulus barabensis griseus</name>
    <dbReference type="NCBI Taxonomy" id="10029"/>
    <lineage>
        <taxon>Eukaryota</taxon>
        <taxon>Metazoa</taxon>
        <taxon>Chordata</taxon>
        <taxon>Craniata</taxon>
        <taxon>Vertebrata</taxon>
        <taxon>Euteleostomi</taxon>
        <taxon>Mammalia</taxon>
        <taxon>Eutheria</taxon>
        <taxon>Euarchontoglires</taxon>
        <taxon>Glires</taxon>
        <taxon>Rodentia</taxon>
        <taxon>Myomorpha</taxon>
        <taxon>Muroidea</taxon>
        <taxon>Cricetidae</taxon>
        <taxon>Cricetinae</taxon>
        <taxon>Cricetulus</taxon>
    </lineage>
</organism>
<dbReference type="GO" id="GO:0019814">
    <property type="term" value="C:immunoglobulin complex"/>
    <property type="evidence" value="ECO:0007669"/>
    <property type="project" value="UniProtKB-KW"/>
</dbReference>
<dbReference type="FunFam" id="2.60.40.10:FF:001878">
    <property type="entry name" value="Immunoglobulin heavy variable 1-4"/>
    <property type="match status" value="1"/>
</dbReference>
<keyword evidence="2" id="KW-1064">Adaptive immunity</keyword>
<evidence type="ECO:0000313" key="7">
    <source>
        <dbReference type="Proteomes" id="UP000694386"/>
    </source>
</evidence>
<dbReference type="InterPro" id="IPR013106">
    <property type="entry name" value="Ig_V-set"/>
</dbReference>
<dbReference type="Ensembl" id="ENSCGRT00001011689.1">
    <property type="protein sequence ID" value="ENSCGRP00001007631.1"/>
    <property type="gene ID" value="ENSCGRG00001010030.1"/>
</dbReference>
<keyword evidence="1" id="KW-0391">Immunity</keyword>
<reference evidence="6" key="1">
    <citation type="submission" date="2025-08" db="UniProtKB">
        <authorList>
            <consortium name="Ensembl"/>
        </authorList>
    </citation>
    <scope>IDENTIFICATION</scope>
</reference>
<keyword evidence="4" id="KW-0732">Signal</keyword>
<feature type="chain" id="PRO_5034934264" description="Ig-like domain-containing protein" evidence="4">
    <location>
        <begin position="20"/>
        <end position="119"/>
    </location>
</feature>
<accession>A0A8C2LQZ0</accession>
<dbReference type="GO" id="GO:0002250">
    <property type="term" value="P:adaptive immune response"/>
    <property type="evidence" value="ECO:0007669"/>
    <property type="project" value="UniProtKB-KW"/>
</dbReference>
<evidence type="ECO:0000256" key="1">
    <source>
        <dbReference type="ARBA" id="ARBA00022859"/>
    </source>
</evidence>
<proteinExistence type="predicted"/>
<dbReference type="SMART" id="SM00406">
    <property type="entry name" value="IGv"/>
    <property type="match status" value="1"/>
</dbReference>
<feature type="signal peptide" evidence="4">
    <location>
        <begin position="1"/>
        <end position="19"/>
    </location>
</feature>
<name>A0A8C2LQZ0_CRIGR</name>
<protein>
    <recommendedName>
        <fullName evidence="5">Ig-like domain-containing protein</fullName>
    </recommendedName>
</protein>
<dbReference type="AlphaFoldDB" id="A0A8C2LQZ0"/>
<dbReference type="Pfam" id="PF07686">
    <property type="entry name" value="V-set"/>
    <property type="match status" value="1"/>
</dbReference>
<evidence type="ECO:0000313" key="6">
    <source>
        <dbReference type="Ensembl" id="ENSCGRP00001007631.1"/>
    </source>
</evidence>
<reference evidence="6" key="2">
    <citation type="submission" date="2025-09" db="UniProtKB">
        <authorList>
            <consortium name="Ensembl"/>
        </authorList>
    </citation>
    <scope>IDENTIFICATION</scope>
</reference>
<dbReference type="InterPro" id="IPR050199">
    <property type="entry name" value="IgHV"/>
</dbReference>